<comment type="subcellular location">
    <subcellularLocation>
        <location evidence="1">Cell membrane</location>
        <topology evidence="1">Multi-pass membrane protein</topology>
    </subcellularLocation>
</comment>
<dbReference type="RefSeq" id="WP_126794374.1">
    <property type="nucleotide sequence ID" value="NZ_CP060720.1"/>
</dbReference>
<feature type="transmembrane region" description="Helical" evidence="10">
    <location>
        <begin position="217"/>
        <end position="234"/>
    </location>
</feature>
<keyword evidence="5 10" id="KW-1133">Transmembrane helix</keyword>
<dbReference type="PANTHER" id="PTHR10110:SF86">
    <property type="entry name" value="SODIUM_HYDROGEN EXCHANGER 7"/>
    <property type="match status" value="1"/>
</dbReference>
<evidence type="ECO:0000256" key="4">
    <source>
        <dbReference type="ARBA" id="ARBA00022692"/>
    </source>
</evidence>
<reference evidence="12 13" key="1">
    <citation type="submission" date="2017-05" db="EMBL/GenBank/DDBJ databases">
        <title>Vagococcus spp. assemblies.</title>
        <authorList>
            <person name="Gulvik C.A."/>
        </authorList>
    </citation>
    <scope>NUCLEOTIDE SEQUENCE [LARGE SCALE GENOMIC DNA]</scope>
    <source>
        <strain evidence="12 13">SS1714</strain>
    </source>
</reference>
<dbReference type="EMBL" id="NGKB01000008">
    <property type="protein sequence ID" value="RSU13623.1"/>
    <property type="molecule type" value="Genomic_DNA"/>
</dbReference>
<feature type="domain" description="Cation/H+ exchanger transmembrane" evidence="11">
    <location>
        <begin position="15"/>
        <end position="405"/>
    </location>
</feature>
<evidence type="ECO:0000256" key="2">
    <source>
        <dbReference type="ARBA" id="ARBA00022448"/>
    </source>
</evidence>
<dbReference type="GO" id="GO:0051453">
    <property type="term" value="P:regulation of intracellular pH"/>
    <property type="evidence" value="ECO:0007669"/>
    <property type="project" value="TreeGrafter"/>
</dbReference>
<feature type="transmembrane region" description="Helical" evidence="10">
    <location>
        <begin position="55"/>
        <end position="72"/>
    </location>
</feature>
<feature type="transmembrane region" description="Helical" evidence="10">
    <location>
        <begin position="113"/>
        <end position="135"/>
    </location>
</feature>
<dbReference type="Pfam" id="PF00999">
    <property type="entry name" value="Na_H_Exchanger"/>
    <property type="match status" value="1"/>
</dbReference>
<feature type="transmembrane region" description="Helical" evidence="10">
    <location>
        <begin position="84"/>
        <end position="107"/>
    </location>
</feature>
<dbReference type="InterPro" id="IPR006153">
    <property type="entry name" value="Cation/H_exchanger_TM"/>
</dbReference>
<gene>
    <name evidence="12" type="ORF">CBF28_09035</name>
</gene>
<dbReference type="GeneID" id="95581954"/>
<evidence type="ECO:0000313" key="12">
    <source>
        <dbReference type="EMBL" id="RSU13623.1"/>
    </source>
</evidence>
<evidence type="ECO:0000256" key="9">
    <source>
        <dbReference type="ARBA" id="ARBA00023201"/>
    </source>
</evidence>
<sequence length="649" mass="73798">MALFETVLIMLAMVLLSNVLNRFIPTIAIPLIQVGLGMLLAIFTSIEFFEMSSEFFMLLFLAPLLFNDGVNVDKKALWEERKAITVLSIGLVFVTVGILGSVIHSILPSMPWAGSFALAAALAPTDAVAVSALAEKVKIPSKMMHTLEGESLINDASGLVSFQFAVAALLTGTFSIFKASSSFVLISLGGVLVGIVLTLVTMQVIRWLRKLGIENTISFILLELLMPFGIFLVAEHLEVNGILAVVSAGLVYSKSYQRVNPEVAQLHLISKNTWSVFTFSLNGLVFVLLGIQLPSVIQVIWESNVINNSRLIFYVLLITAILLGTRCLCFWIFKNFEPKTEQTKKEQVVQSALYTMSGVRGTITLVSALSLPILITGNQPFVEREILICLAGGVILTTLLLANFAMPLFAEKKEKDQKQGNSEQEMLILKSVIKHLEEEITPETQGDILRVVHMYNDRLMGLSQDQDYRDENLRLRELILKWQLLDTLKQLKDRKINLQVAFRHMRRLNKLLYRLTRNKYYRNNMFYARLIRQKLQFNVLKPLTYKEKKEQRLYLKNSNLAFVSKKLKELDTDEFSKELITVYLTRYAVRDTTGKKYQTNHTDEWLEYAIQLEREEIQQAFEVGDLNRNEVKIYRENLLAMESTIQFIN</sequence>
<keyword evidence="13" id="KW-1185">Reference proteome</keyword>
<evidence type="ECO:0000313" key="13">
    <source>
        <dbReference type="Proteomes" id="UP000288028"/>
    </source>
</evidence>
<dbReference type="GO" id="GO:0015385">
    <property type="term" value="F:sodium:proton antiporter activity"/>
    <property type="evidence" value="ECO:0007669"/>
    <property type="project" value="InterPro"/>
</dbReference>
<evidence type="ECO:0000256" key="5">
    <source>
        <dbReference type="ARBA" id="ARBA00022989"/>
    </source>
</evidence>
<dbReference type="GO" id="GO:0015386">
    <property type="term" value="F:potassium:proton antiporter activity"/>
    <property type="evidence" value="ECO:0007669"/>
    <property type="project" value="TreeGrafter"/>
</dbReference>
<keyword evidence="4 10" id="KW-0812">Transmembrane</keyword>
<keyword evidence="7" id="KW-0406">Ion transport</keyword>
<proteinExistence type="predicted"/>
<keyword evidence="9" id="KW-0739">Sodium transport</keyword>
<evidence type="ECO:0000256" key="1">
    <source>
        <dbReference type="ARBA" id="ARBA00004651"/>
    </source>
</evidence>
<protein>
    <submittedName>
        <fullName evidence="12">Sodium:proton antiporter</fullName>
    </submittedName>
</protein>
<feature type="transmembrane region" description="Helical" evidence="10">
    <location>
        <begin position="311"/>
        <end position="333"/>
    </location>
</feature>
<evidence type="ECO:0000259" key="11">
    <source>
        <dbReference type="Pfam" id="PF00999"/>
    </source>
</evidence>
<keyword evidence="6" id="KW-0915">Sodium</keyword>
<dbReference type="GO" id="GO:0005886">
    <property type="term" value="C:plasma membrane"/>
    <property type="evidence" value="ECO:0007669"/>
    <property type="project" value="UniProtKB-SubCell"/>
</dbReference>
<dbReference type="Proteomes" id="UP000288028">
    <property type="component" value="Unassembled WGS sequence"/>
</dbReference>
<feature type="transmembrane region" description="Helical" evidence="10">
    <location>
        <begin position="353"/>
        <end position="375"/>
    </location>
</feature>
<keyword evidence="2" id="KW-0813">Transport</keyword>
<evidence type="ECO:0000256" key="7">
    <source>
        <dbReference type="ARBA" id="ARBA00023065"/>
    </source>
</evidence>
<dbReference type="InterPro" id="IPR018422">
    <property type="entry name" value="Cation/H_exchanger_CPA1"/>
</dbReference>
<dbReference type="Gene3D" id="6.10.140.1330">
    <property type="match status" value="1"/>
</dbReference>
<dbReference type="GO" id="GO:0098719">
    <property type="term" value="P:sodium ion import across plasma membrane"/>
    <property type="evidence" value="ECO:0007669"/>
    <property type="project" value="TreeGrafter"/>
</dbReference>
<feature type="transmembrane region" description="Helical" evidence="10">
    <location>
        <begin position="183"/>
        <end position="205"/>
    </location>
</feature>
<name>A0A430AZV4_9ENTE</name>
<dbReference type="PANTHER" id="PTHR10110">
    <property type="entry name" value="SODIUM/HYDROGEN EXCHANGER"/>
    <property type="match status" value="1"/>
</dbReference>
<feature type="transmembrane region" description="Helical" evidence="10">
    <location>
        <begin position="276"/>
        <end position="299"/>
    </location>
</feature>
<evidence type="ECO:0000256" key="8">
    <source>
        <dbReference type="ARBA" id="ARBA00023136"/>
    </source>
</evidence>
<evidence type="ECO:0000256" key="3">
    <source>
        <dbReference type="ARBA" id="ARBA00022475"/>
    </source>
</evidence>
<dbReference type="AlphaFoldDB" id="A0A430AZV4"/>
<dbReference type="OrthoDB" id="9809206at2"/>
<evidence type="ECO:0000256" key="6">
    <source>
        <dbReference type="ARBA" id="ARBA00023053"/>
    </source>
</evidence>
<organism evidence="12 13">
    <name type="scientific">Vagococcus carniphilus</name>
    <dbReference type="NCBI Taxonomy" id="218144"/>
    <lineage>
        <taxon>Bacteria</taxon>
        <taxon>Bacillati</taxon>
        <taxon>Bacillota</taxon>
        <taxon>Bacilli</taxon>
        <taxon>Lactobacillales</taxon>
        <taxon>Enterococcaceae</taxon>
        <taxon>Vagococcus</taxon>
    </lineage>
</organism>
<keyword evidence="8 10" id="KW-0472">Membrane</keyword>
<feature type="transmembrane region" description="Helical" evidence="10">
    <location>
        <begin position="6"/>
        <end position="24"/>
    </location>
</feature>
<feature type="transmembrane region" description="Helical" evidence="10">
    <location>
        <begin position="387"/>
        <end position="409"/>
    </location>
</feature>
<accession>A0A430AZV4</accession>
<evidence type="ECO:0000256" key="10">
    <source>
        <dbReference type="SAM" id="Phobius"/>
    </source>
</evidence>
<comment type="caution">
    <text evidence="12">The sequence shown here is derived from an EMBL/GenBank/DDBJ whole genome shotgun (WGS) entry which is preliminary data.</text>
</comment>
<keyword evidence="3" id="KW-1003">Cell membrane</keyword>